<dbReference type="STRING" id="486698.AWC22_18075"/>
<protein>
    <submittedName>
        <fullName evidence="1">Uncharacterized protein</fullName>
    </submittedName>
</protein>
<dbReference type="EMBL" id="LQPQ01000066">
    <property type="protein sequence ID" value="ORW80352.1"/>
    <property type="molecule type" value="Genomic_DNA"/>
</dbReference>
<dbReference type="OrthoDB" id="4733078at2"/>
<sequence length="82" mass="9225">MTPTGPGELTRHELDRIAWKFLGSRFAECLYADWPIDRRVDAYLLHHGLTNIMNDGTVYDALLESVMDNIGPALRKGVLAQP</sequence>
<dbReference type="AlphaFoldDB" id="A0A1X2CWT2"/>
<accession>A0A1X2CWT2</accession>
<evidence type="ECO:0000313" key="1">
    <source>
        <dbReference type="EMBL" id="ORW80352.1"/>
    </source>
</evidence>
<gene>
    <name evidence="1" type="ORF">AWC22_18075</name>
</gene>
<name>A0A1X2CWT2_9MYCO</name>
<dbReference type="RefSeq" id="WP_085250390.1">
    <property type="nucleotide sequence ID" value="NZ_CAJMWI010000001.1"/>
</dbReference>
<proteinExistence type="predicted"/>
<comment type="caution">
    <text evidence="1">The sequence shown here is derived from an EMBL/GenBank/DDBJ whole genome shotgun (WGS) entry which is preliminary data.</text>
</comment>
<dbReference type="GeneID" id="93492336"/>
<evidence type="ECO:0000313" key="2">
    <source>
        <dbReference type="Proteomes" id="UP000193087"/>
    </source>
</evidence>
<keyword evidence="2" id="KW-1185">Reference proteome</keyword>
<reference evidence="1 2" key="1">
    <citation type="submission" date="2016-01" db="EMBL/GenBank/DDBJ databases">
        <title>The new phylogeny of the genus Mycobacterium.</title>
        <authorList>
            <person name="Tarcisio F."/>
            <person name="Conor M."/>
            <person name="Antonella G."/>
            <person name="Elisabetta G."/>
            <person name="Giulia F.S."/>
            <person name="Sara T."/>
            <person name="Anna F."/>
            <person name="Clotilde B."/>
            <person name="Roberto B."/>
            <person name="Veronica D.S."/>
            <person name="Fabio R."/>
            <person name="Monica P."/>
            <person name="Olivier J."/>
            <person name="Enrico T."/>
            <person name="Nicola S."/>
        </authorList>
    </citation>
    <scope>NUCLEOTIDE SEQUENCE [LARGE SCALE GENOMIC DNA]</scope>
    <source>
        <strain evidence="1 2">DSM 45176</strain>
    </source>
</reference>
<organism evidence="1 2">
    <name type="scientific">Mycobacterium riyadhense</name>
    <dbReference type="NCBI Taxonomy" id="486698"/>
    <lineage>
        <taxon>Bacteria</taxon>
        <taxon>Bacillati</taxon>
        <taxon>Actinomycetota</taxon>
        <taxon>Actinomycetes</taxon>
        <taxon>Mycobacteriales</taxon>
        <taxon>Mycobacteriaceae</taxon>
        <taxon>Mycobacterium</taxon>
    </lineage>
</organism>
<dbReference type="Proteomes" id="UP000193087">
    <property type="component" value="Unassembled WGS sequence"/>
</dbReference>